<dbReference type="SMART" id="SM00421">
    <property type="entry name" value="HTH_LUXR"/>
    <property type="match status" value="1"/>
</dbReference>
<keyword evidence="1" id="KW-0597">Phosphoprotein</keyword>
<dbReference type="Gene3D" id="3.40.50.2300">
    <property type="match status" value="1"/>
</dbReference>
<dbReference type="PANTHER" id="PTHR43214">
    <property type="entry name" value="TWO-COMPONENT RESPONSE REGULATOR"/>
    <property type="match status" value="1"/>
</dbReference>
<reference evidence="6 7" key="1">
    <citation type="submission" date="2022-04" db="EMBL/GenBank/DDBJ databases">
        <title>Positive selection, recombination, and allopatry shape intraspecific diversity of widespread and dominant cyanobacteria.</title>
        <authorList>
            <person name="Wei J."/>
            <person name="Shu W."/>
            <person name="Hu C."/>
        </authorList>
    </citation>
    <scope>NUCLEOTIDE SEQUENCE [LARGE SCALE GENOMIC DNA]</scope>
    <source>
        <strain evidence="6 7">GB2-A4</strain>
    </source>
</reference>
<dbReference type="CDD" id="cd06170">
    <property type="entry name" value="LuxR_C_like"/>
    <property type="match status" value="1"/>
</dbReference>
<dbReference type="PRINTS" id="PR00038">
    <property type="entry name" value="HTHLUXR"/>
</dbReference>
<dbReference type="InterPro" id="IPR039420">
    <property type="entry name" value="WalR-like"/>
</dbReference>
<dbReference type="PROSITE" id="PS50043">
    <property type="entry name" value="HTH_LUXR_2"/>
    <property type="match status" value="1"/>
</dbReference>
<gene>
    <name evidence="6" type="ORF">NC998_17120</name>
</gene>
<dbReference type="PROSITE" id="PS50110">
    <property type="entry name" value="RESPONSE_REGULATORY"/>
    <property type="match status" value="1"/>
</dbReference>
<evidence type="ECO:0000256" key="1">
    <source>
        <dbReference type="ARBA" id="ARBA00022553"/>
    </source>
</evidence>
<dbReference type="Pfam" id="PF00196">
    <property type="entry name" value="GerE"/>
    <property type="match status" value="1"/>
</dbReference>
<protein>
    <submittedName>
        <fullName evidence="6">Response regulator transcription factor</fullName>
    </submittedName>
</protein>
<comment type="caution">
    <text evidence="3">Lacks conserved residue(s) required for the propagation of feature annotation.</text>
</comment>
<feature type="domain" description="HTH luxR-type" evidence="4">
    <location>
        <begin position="172"/>
        <end position="237"/>
    </location>
</feature>
<dbReference type="SUPFAM" id="SSF46894">
    <property type="entry name" value="C-terminal effector domain of the bipartite response regulators"/>
    <property type="match status" value="1"/>
</dbReference>
<dbReference type="SUPFAM" id="SSF52172">
    <property type="entry name" value="CheY-like"/>
    <property type="match status" value="1"/>
</dbReference>
<comment type="caution">
    <text evidence="6">The sequence shown here is derived from an EMBL/GenBank/DDBJ whole genome shotgun (WGS) entry which is preliminary data.</text>
</comment>
<organism evidence="6 7">
    <name type="scientific">Trichocoleus desertorum GB2-A4</name>
    <dbReference type="NCBI Taxonomy" id="2933944"/>
    <lineage>
        <taxon>Bacteria</taxon>
        <taxon>Bacillati</taxon>
        <taxon>Cyanobacteriota</taxon>
        <taxon>Cyanophyceae</taxon>
        <taxon>Leptolyngbyales</taxon>
        <taxon>Trichocoleusaceae</taxon>
        <taxon>Trichocoleus</taxon>
    </lineage>
</organism>
<evidence type="ECO:0000259" key="5">
    <source>
        <dbReference type="PROSITE" id="PS50110"/>
    </source>
</evidence>
<dbReference type="RefSeq" id="WP_190437314.1">
    <property type="nucleotide sequence ID" value="NZ_JAMPKM010000011.1"/>
</dbReference>
<feature type="domain" description="Response regulatory" evidence="5">
    <location>
        <begin position="5"/>
        <end position="126"/>
    </location>
</feature>
<keyword evidence="7" id="KW-1185">Reference proteome</keyword>
<dbReference type="InterPro" id="IPR011006">
    <property type="entry name" value="CheY-like_superfamily"/>
</dbReference>
<dbReference type="PROSITE" id="PS00622">
    <property type="entry name" value="HTH_LUXR_1"/>
    <property type="match status" value="1"/>
</dbReference>
<dbReference type="InterPro" id="IPR016032">
    <property type="entry name" value="Sig_transdc_resp-reg_C-effctor"/>
</dbReference>
<evidence type="ECO:0000259" key="4">
    <source>
        <dbReference type="PROSITE" id="PS50043"/>
    </source>
</evidence>
<evidence type="ECO:0000256" key="2">
    <source>
        <dbReference type="ARBA" id="ARBA00023125"/>
    </source>
</evidence>
<accession>A0ABV0JAL8</accession>
<dbReference type="Pfam" id="PF00072">
    <property type="entry name" value="Response_reg"/>
    <property type="match status" value="1"/>
</dbReference>
<dbReference type="Proteomes" id="UP001464891">
    <property type="component" value="Unassembled WGS sequence"/>
</dbReference>
<evidence type="ECO:0000313" key="7">
    <source>
        <dbReference type="Proteomes" id="UP001464891"/>
    </source>
</evidence>
<dbReference type="InterPro" id="IPR001789">
    <property type="entry name" value="Sig_transdc_resp-reg_receiver"/>
</dbReference>
<dbReference type="EMBL" id="JAMPKM010000011">
    <property type="protein sequence ID" value="MEP0818822.1"/>
    <property type="molecule type" value="Genomic_DNA"/>
</dbReference>
<name>A0ABV0JAL8_9CYAN</name>
<keyword evidence="2" id="KW-0238">DNA-binding</keyword>
<dbReference type="SMART" id="SM00448">
    <property type="entry name" value="REC"/>
    <property type="match status" value="1"/>
</dbReference>
<dbReference type="CDD" id="cd17535">
    <property type="entry name" value="REC_NarL-like"/>
    <property type="match status" value="1"/>
</dbReference>
<dbReference type="PANTHER" id="PTHR43214:SF43">
    <property type="entry name" value="TWO-COMPONENT RESPONSE REGULATOR"/>
    <property type="match status" value="1"/>
</dbReference>
<dbReference type="InterPro" id="IPR058245">
    <property type="entry name" value="NreC/VraR/RcsB-like_REC"/>
</dbReference>
<proteinExistence type="predicted"/>
<evidence type="ECO:0000313" key="6">
    <source>
        <dbReference type="EMBL" id="MEP0818822.1"/>
    </source>
</evidence>
<sequence length="240" mass="26094">MSEIRVALIESQDLSRYGMQAALGQSDLITVVGEAAKGREGLDLLQQTQPDLVIIELDLPDISGIEVIQQIKNPESEAESADLKVLIFSTEANEELVMQAFAAGADSYCLKDKTNHQDLLEAIEATYQGNSWLDPAIARIVLSHYQQTIEQDTNDSSPGSVSIEPIDPAVGPILGADPLTKRELEILELIVGGHKNEEISQKLYITLDTVKTHVRNILNKMGASDRTHAAVLGLRSGLVN</sequence>
<dbReference type="InterPro" id="IPR000792">
    <property type="entry name" value="Tscrpt_reg_LuxR_C"/>
</dbReference>
<evidence type="ECO:0000256" key="3">
    <source>
        <dbReference type="PROSITE-ProRule" id="PRU00169"/>
    </source>
</evidence>